<reference evidence="1 2" key="1">
    <citation type="journal article" date="2009" name="Int. J. Syst. Evol. Microbiol.">
        <title>Paenibacillus contaminans sp. nov., isolated from a contaminated laboratory plate.</title>
        <authorList>
            <person name="Chou J.H."/>
            <person name="Lee J.H."/>
            <person name="Lin M.C."/>
            <person name="Chang P.S."/>
            <person name="Arun A.B."/>
            <person name="Young C.C."/>
            <person name="Chen W.M."/>
        </authorList>
    </citation>
    <scope>NUCLEOTIDE SEQUENCE [LARGE SCALE GENOMIC DNA]</scope>
    <source>
        <strain evidence="1 2">CKOBP-6</strain>
    </source>
</reference>
<name>A0A329M9H0_9BACL</name>
<organism evidence="1 2">
    <name type="scientific">Paenibacillus contaminans</name>
    <dbReference type="NCBI Taxonomy" id="450362"/>
    <lineage>
        <taxon>Bacteria</taxon>
        <taxon>Bacillati</taxon>
        <taxon>Bacillota</taxon>
        <taxon>Bacilli</taxon>
        <taxon>Bacillales</taxon>
        <taxon>Paenibacillaceae</taxon>
        <taxon>Paenibacillus</taxon>
    </lineage>
</organism>
<dbReference type="RefSeq" id="WP_113034450.1">
    <property type="nucleotide sequence ID" value="NZ_QMFB01000021.1"/>
</dbReference>
<gene>
    <name evidence="1" type="ORF">DQG23_28540</name>
</gene>
<comment type="caution">
    <text evidence="1">The sequence shown here is derived from an EMBL/GenBank/DDBJ whole genome shotgun (WGS) entry which is preliminary data.</text>
</comment>
<evidence type="ECO:0000313" key="2">
    <source>
        <dbReference type="Proteomes" id="UP000250369"/>
    </source>
</evidence>
<evidence type="ECO:0000313" key="1">
    <source>
        <dbReference type="EMBL" id="RAV16372.1"/>
    </source>
</evidence>
<dbReference type="AlphaFoldDB" id="A0A329M9H0"/>
<dbReference type="OrthoDB" id="2483152at2"/>
<accession>A0A329M9H0</accession>
<keyword evidence="2" id="KW-1185">Reference proteome</keyword>
<protein>
    <submittedName>
        <fullName evidence="1">Peptidase C14</fullName>
    </submittedName>
</protein>
<proteinExistence type="predicted"/>
<sequence>MLQSNEHANDCANSLQQGGPQGRHLLQAANVKELLSLATGLLREGTIVQVAGYFEAGDGGAKLMRWVSGSAKADNGGTVHVPSAASDDRTAASGRWEALHNGVADFRWFGIFGSGVNADDAMDAMANDPSIRRIEAHTNLNFIRRHTFHRSNLEFDFHGHTVTTEGIALNTRDNPFGAVIFFQGMEAGVAQTVKLTAELAELTDVLEVADSSAFQEEDWWLARIAHRPEGKAQRELDYLLKVTEIIDATHVRFNYKLGWTIEAGRELTLKKMNPVVRSNVRNMKFIGVPVPPSTSTSIRPFETWDQIGSNPVAYEFAVSCDVSGIEAKHVFWPVIQRRYCTYFVTERCELINPVERDWGGTGYLTQQLNVLYGHIRDCNASNARHLNDFTCAAYCMVENCHSDGDDYGPFVTHGQFEHDLTFVGNSGLLSFANSGTHWGDSAKRITVKKHTACWVVAHKKLTDLTLEDVHVFVKEGNPYSGAIWANADGLQMKGCTAQKTVTLSQSSARSVRRNVLDNCTFGTVNDIEIARPAENQDVGYRPVASEVVMQNCRFHGIEKVSVGSIDRLILINTWFEGASPQAGSLTVKSKEIIMQGGGLRNCCLLLEGAWDQAAAGKPDQSVTVGGGAQFSGTNAEKAFLKSTEPGNAVTWSFGDLTSAASDADTAHFHIAGGGHKLKAIGSRFIGGRYEAAEGGFGEGRYLFIHACIEESVDRSSLPEESAGVKHNEGNLTI</sequence>
<dbReference type="EMBL" id="QMFB01000021">
    <property type="protein sequence ID" value="RAV16372.1"/>
    <property type="molecule type" value="Genomic_DNA"/>
</dbReference>
<dbReference type="Proteomes" id="UP000250369">
    <property type="component" value="Unassembled WGS sequence"/>
</dbReference>